<organism evidence="1 2">
    <name type="scientific">Trifolium medium</name>
    <dbReference type="NCBI Taxonomy" id="97028"/>
    <lineage>
        <taxon>Eukaryota</taxon>
        <taxon>Viridiplantae</taxon>
        <taxon>Streptophyta</taxon>
        <taxon>Embryophyta</taxon>
        <taxon>Tracheophyta</taxon>
        <taxon>Spermatophyta</taxon>
        <taxon>Magnoliopsida</taxon>
        <taxon>eudicotyledons</taxon>
        <taxon>Gunneridae</taxon>
        <taxon>Pentapetalae</taxon>
        <taxon>rosids</taxon>
        <taxon>fabids</taxon>
        <taxon>Fabales</taxon>
        <taxon>Fabaceae</taxon>
        <taxon>Papilionoideae</taxon>
        <taxon>50 kb inversion clade</taxon>
        <taxon>NPAAA clade</taxon>
        <taxon>Hologalegina</taxon>
        <taxon>IRL clade</taxon>
        <taxon>Trifolieae</taxon>
        <taxon>Trifolium</taxon>
    </lineage>
</organism>
<feature type="non-terminal residue" evidence="1">
    <location>
        <position position="53"/>
    </location>
</feature>
<name>A0A392W1Q6_9FABA</name>
<reference evidence="1 2" key="1">
    <citation type="journal article" date="2018" name="Front. Plant Sci.">
        <title>Red Clover (Trifolium pratense) and Zigzag Clover (T. medium) - A Picture of Genomic Similarities and Differences.</title>
        <authorList>
            <person name="Dluhosova J."/>
            <person name="Istvanek J."/>
            <person name="Nedelnik J."/>
            <person name="Repkova J."/>
        </authorList>
    </citation>
    <scope>NUCLEOTIDE SEQUENCE [LARGE SCALE GENOMIC DNA]</scope>
    <source>
        <strain evidence="2">cv. 10/8</strain>
        <tissue evidence="1">Leaf</tissue>
    </source>
</reference>
<evidence type="ECO:0000313" key="1">
    <source>
        <dbReference type="EMBL" id="MCI93653.1"/>
    </source>
</evidence>
<comment type="caution">
    <text evidence="1">The sequence shown here is derived from an EMBL/GenBank/DDBJ whole genome shotgun (WGS) entry which is preliminary data.</text>
</comment>
<keyword evidence="2" id="KW-1185">Reference proteome</keyword>
<protein>
    <submittedName>
        <fullName evidence="1">Uncharacterized protein</fullName>
    </submittedName>
</protein>
<evidence type="ECO:0000313" key="2">
    <source>
        <dbReference type="Proteomes" id="UP000265520"/>
    </source>
</evidence>
<dbReference type="AlphaFoldDB" id="A0A392W1Q6"/>
<proteinExistence type="predicted"/>
<dbReference type="EMBL" id="LXQA011334803">
    <property type="protein sequence ID" value="MCI93653.1"/>
    <property type="molecule type" value="Genomic_DNA"/>
</dbReference>
<accession>A0A392W1Q6</accession>
<dbReference type="Proteomes" id="UP000265520">
    <property type="component" value="Unassembled WGS sequence"/>
</dbReference>
<sequence length="53" mass="5585">MFAVLEGLGNDNSDYGASERCQREVAESTGGFNILENIGTKSLCVAVHGVDIP</sequence>